<protein>
    <recommendedName>
        <fullName evidence="5">Transposase Tc1-like domain-containing protein</fullName>
    </recommendedName>
</protein>
<dbReference type="InterPro" id="IPR001888">
    <property type="entry name" value="Transposase_1"/>
</dbReference>
<feature type="non-terminal residue" evidence="3">
    <location>
        <position position="1"/>
    </location>
</feature>
<dbReference type="InterPro" id="IPR002492">
    <property type="entry name" value="Transposase_Tc1-like"/>
</dbReference>
<dbReference type="Pfam" id="PF01498">
    <property type="entry name" value="HTH_Tnp_Tc3_2"/>
    <property type="match status" value="1"/>
</dbReference>
<dbReference type="InterPro" id="IPR038717">
    <property type="entry name" value="Tc1-like_DDE_dom"/>
</dbReference>
<sequence>MRICDQRMQEGTTDRCVRLHPHQCTTSRADRHILRMAVTDRSVTSRTVAQHILSIAHHSVSARTIRRRLQQSGLSARRPLLRLPLTQNHRCLRRQWCYERRMWTAECYEIVFNDESRFCLQHHDCRTRVWRHHGEKMLNSCVMHRHTGPAPGIMVWGGIGYHCRTPLVRIAGTLNSQRYISEVLDPVVLPYLQGLPTAIFQQANARSHVERIVQRLFVNRQIELLPWPARSPDLSLIGNMWSMVSQRLTQITSPAATPNQHGLFYGCNFQDSTRVSPAFQDYRHSDENPRTTLLELEQDTGISKTTIGRIVTKDMKLKKTPAKFIPRFLTNEQKLCRLATCENMLEMTRTDPEWKDKIITGDETWVYGHDPETKRQSAEWRGQGEPRPKKSRNKVLLVAFLDNKGIVHHEYLPAGQTVIKEMYLDILRHLRVAIRKKGQKNGLM</sequence>
<evidence type="ECO:0008006" key="5">
    <source>
        <dbReference type="Google" id="ProtNLM"/>
    </source>
</evidence>
<evidence type="ECO:0000259" key="2">
    <source>
        <dbReference type="Pfam" id="PF13358"/>
    </source>
</evidence>
<dbReference type="PANTHER" id="PTHR46060">
    <property type="entry name" value="MARINER MOS1 TRANSPOSASE-LIKE PROTEIN"/>
    <property type="match status" value="1"/>
</dbReference>
<reference evidence="3 4" key="1">
    <citation type="submission" date="2022-01" db="EMBL/GenBank/DDBJ databases">
        <title>A chromosomal length assembly of Cordylochernes scorpioides.</title>
        <authorList>
            <person name="Zeh D."/>
            <person name="Zeh J."/>
        </authorList>
    </citation>
    <scope>NUCLEOTIDE SEQUENCE [LARGE SCALE GENOMIC DNA]</scope>
    <source>
        <strain evidence="3">IN4F17</strain>
        <tissue evidence="3">Whole Body</tissue>
    </source>
</reference>
<dbReference type="Gene3D" id="3.30.420.10">
    <property type="entry name" value="Ribonuclease H-like superfamily/Ribonuclease H"/>
    <property type="match status" value="2"/>
</dbReference>
<feature type="domain" description="Tc1-like transposase DDE" evidence="2">
    <location>
        <begin position="110"/>
        <end position="250"/>
    </location>
</feature>
<gene>
    <name evidence="3" type="ORF">LAZ67_14001573</name>
</gene>
<dbReference type="PANTHER" id="PTHR46060:SF1">
    <property type="entry name" value="MARINER MOS1 TRANSPOSASE-LIKE PROTEIN"/>
    <property type="match status" value="1"/>
</dbReference>
<proteinExistence type="predicted"/>
<feature type="domain" description="Transposase Tc1-like" evidence="1">
    <location>
        <begin position="30"/>
        <end position="100"/>
    </location>
</feature>
<dbReference type="Pfam" id="PF01359">
    <property type="entry name" value="Transposase_1"/>
    <property type="match status" value="1"/>
</dbReference>
<dbReference type="EMBL" id="CP092876">
    <property type="protein sequence ID" value="UYV76648.1"/>
    <property type="molecule type" value="Genomic_DNA"/>
</dbReference>
<evidence type="ECO:0000313" key="4">
    <source>
        <dbReference type="Proteomes" id="UP001235939"/>
    </source>
</evidence>
<evidence type="ECO:0000313" key="3">
    <source>
        <dbReference type="EMBL" id="UYV76648.1"/>
    </source>
</evidence>
<organism evidence="3 4">
    <name type="scientific">Cordylochernes scorpioides</name>
    <dbReference type="NCBI Taxonomy" id="51811"/>
    <lineage>
        <taxon>Eukaryota</taxon>
        <taxon>Metazoa</taxon>
        <taxon>Ecdysozoa</taxon>
        <taxon>Arthropoda</taxon>
        <taxon>Chelicerata</taxon>
        <taxon>Arachnida</taxon>
        <taxon>Pseudoscorpiones</taxon>
        <taxon>Cheliferoidea</taxon>
        <taxon>Chernetidae</taxon>
        <taxon>Cordylochernes</taxon>
    </lineage>
</organism>
<dbReference type="Proteomes" id="UP001235939">
    <property type="component" value="Chromosome 14"/>
</dbReference>
<dbReference type="InterPro" id="IPR036397">
    <property type="entry name" value="RNaseH_sf"/>
</dbReference>
<name>A0ABY6L9Q5_9ARAC</name>
<dbReference type="Pfam" id="PF13358">
    <property type="entry name" value="DDE_3"/>
    <property type="match status" value="1"/>
</dbReference>
<keyword evidence="4" id="KW-1185">Reference proteome</keyword>
<evidence type="ECO:0000259" key="1">
    <source>
        <dbReference type="Pfam" id="PF01498"/>
    </source>
</evidence>
<dbReference type="InterPro" id="IPR052709">
    <property type="entry name" value="Transposase-MT_Hybrid"/>
</dbReference>
<accession>A0ABY6L9Q5</accession>